<reference evidence="3 4" key="1">
    <citation type="journal article" date="2020" name="bioRxiv">
        <title>Sequence and annotation of 42 cannabis genomes reveals extensive copy number variation in cannabinoid synthesis and pathogen resistance genes.</title>
        <authorList>
            <person name="Mckernan K.J."/>
            <person name="Helbert Y."/>
            <person name="Kane L.T."/>
            <person name="Ebling H."/>
            <person name="Zhang L."/>
            <person name="Liu B."/>
            <person name="Eaton Z."/>
            <person name="Mclaughlin S."/>
            <person name="Kingan S."/>
            <person name="Baybayan P."/>
            <person name="Concepcion G."/>
            <person name="Jordan M."/>
            <person name="Riva A."/>
            <person name="Barbazuk W."/>
            <person name="Harkins T."/>
        </authorList>
    </citation>
    <scope>NUCLEOTIDE SEQUENCE [LARGE SCALE GENOMIC DNA]</scope>
    <source>
        <strain evidence="4">cv. Jamaican Lion 4</strain>
        <tissue evidence="3">Leaf</tissue>
    </source>
</reference>
<dbReference type="Proteomes" id="UP000525078">
    <property type="component" value="Unassembled WGS sequence"/>
</dbReference>
<comment type="caution">
    <text evidence="3">The sequence shown here is derived from an EMBL/GenBank/DDBJ whole genome shotgun (WGS) entry which is preliminary data.</text>
</comment>
<name>A0A7J6FGN9_CANSA</name>
<gene>
    <name evidence="3" type="ORF">F8388_019705</name>
</gene>
<evidence type="ECO:0000259" key="2">
    <source>
        <dbReference type="Pfam" id="PF03732"/>
    </source>
</evidence>
<dbReference type="AlphaFoldDB" id="A0A7J6FGN9"/>
<dbReference type="Pfam" id="PF03732">
    <property type="entry name" value="Retrotrans_gag"/>
    <property type="match status" value="1"/>
</dbReference>
<feature type="region of interest" description="Disordered" evidence="1">
    <location>
        <begin position="74"/>
        <end position="127"/>
    </location>
</feature>
<dbReference type="PANTHER" id="PTHR33223">
    <property type="entry name" value="CCHC-TYPE DOMAIN-CONTAINING PROTEIN"/>
    <property type="match status" value="1"/>
</dbReference>
<evidence type="ECO:0000313" key="3">
    <source>
        <dbReference type="EMBL" id="KAF4369825.1"/>
    </source>
</evidence>
<dbReference type="EMBL" id="JAATIP010000122">
    <property type="protein sequence ID" value="KAF4369825.1"/>
    <property type="molecule type" value="Genomic_DNA"/>
</dbReference>
<accession>A0A7J6FGN9</accession>
<proteinExistence type="predicted"/>
<protein>
    <recommendedName>
        <fullName evidence="2">Retrotransposon gag domain-containing protein</fullName>
    </recommendedName>
</protein>
<dbReference type="InterPro" id="IPR005162">
    <property type="entry name" value="Retrotrans_gag_dom"/>
</dbReference>
<feature type="domain" description="Retrotransposon gag" evidence="2">
    <location>
        <begin position="187"/>
        <end position="275"/>
    </location>
</feature>
<sequence length="343" mass="39943">MPKKPAEKSQSESIPEEEALKSTMQSVQESILESVTETVTNSVKRIINDSVSEMSRQLHEQLQQQLQLILEAQEQSRKVQERPRNDHEQSRSVQEHMGEVFRRSDTRDASEEKSPGASRIFNSGRNPITVDAPMERNYYNPHHRNDQRLRKLKMPTFEGENPDGWIMQAERFFACCHYSKEEKVEAAFISFSGDALLWYQFENKKRAILSWEEMKRLVLRHFRDTRAGSLYDQFVAVRQEGTVIEFKRQFIRLLAPLENVSPEIQLSTFINGLRPTVRAKLRVQRPRNIDEAMEIAQDIEEELNATTHYRPKVSELIIGRELSIKRSLLERTTLSKGCVLGRD</sequence>
<feature type="compositionally biased region" description="Basic and acidic residues" evidence="1">
    <location>
        <begin position="1"/>
        <end position="10"/>
    </location>
</feature>
<feature type="region of interest" description="Disordered" evidence="1">
    <location>
        <begin position="1"/>
        <end position="27"/>
    </location>
</feature>
<feature type="compositionally biased region" description="Basic and acidic residues" evidence="1">
    <location>
        <begin position="74"/>
        <end position="114"/>
    </location>
</feature>
<dbReference type="PANTHER" id="PTHR33223:SF6">
    <property type="entry name" value="CCHC-TYPE DOMAIN-CONTAINING PROTEIN"/>
    <property type="match status" value="1"/>
</dbReference>
<evidence type="ECO:0000256" key="1">
    <source>
        <dbReference type="SAM" id="MobiDB-lite"/>
    </source>
</evidence>
<evidence type="ECO:0000313" key="4">
    <source>
        <dbReference type="Proteomes" id="UP000525078"/>
    </source>
</evidence>
<organism evidence="3 4">
    <name type="scientific">Cannabis sativa</name>
    <name type="common">Hemp</name>
    <name type="synonym">Marijuana</name>
    <dbReference type="NCBI Taxonomy" id="3483"/>
    <lineage>
        <taxon>Eukaryota</taxon>
        <taxon>Viridiplantae</taxon>
        <taxon>Streptophyta</taxon>
        <taxon>Embryophyta</taxon>
        <taxon>Tracheophyta</taxon>
        <taxon>Spermatophyta</taxon>
        <taxon>Magnoliopsida</taxon>
        <taxon>eudicotyledons</taxon>
        <taxon>Gunneridae</taxon>
        <taxon>Pentapetalae</taxon>
        <taxon>rosids</taxon>
        <taxon>fabids</taxon>
        <taxon>Rosales</taxon>
        <taxon>Cannabaceae</taxon>
        <taxon>Cannabis</taxon>
    </lineage>
</organism>